<dbReference type="GeneID" id="110799127"/>
<dbReference type="PANTHER" id="PTHR37610:SF101">
    <property type="entry name" value="(RAPE) HYPOTHETICAL PROTEIN"/>
    <property type="match status" value="1"/>
</dbReference>
<evidence type="ECO:0000256" key="1">
    <source>
        <dbReference type="SAM" id="MobiDB-lite"/>
    </source>
</evidence>
<accession>A0ABM3R0G7</accession>
<dbReference type="Proteomes" id="UP000813463">
    <property type="component" value="Chromosome 6"/>
</dbReference>
<dbReference type="PANTHER" id="PTHR37610">
    <property type="entry name" value="CCHC-TYPE DOMAIN-CONTAINING PROTEIN"/>
    <property type="match status" value="1"/>
</dbReference>
<feature type="compositionally biased region" description="Polar residues" evidence="1">
    <location>
        <begin position="321"/>
        <end position="338"/>
    </location>
</feature>
<keyword evidence="3" id="KW-1185">Reference proteome</keyword>
<sequence>MDEGKIDPSSPYYLGAGDQPGNWITHVVLKGEKNYLACSREITLSLGSHRKFVFVDGTITKPTEKKKHLDSVTVNSMLVAWIMRTTYEKVASTVPYFDEAKKLWDYLSKRYRKANGPRLQQLRAVITACKQTKGMSLEEYYATLMGLFDDLNQLKPPHGCECGQCTCDIAGKYGLDKEEERLHQFLIGMDDDLYAVMRSNLLSQQPLSGLEHVYETLLQEENSRGIARSTIESTYDTAHMFAVHADREKALDRRDKTKLHCSHFQKNGHDNSSCFKLHGYPDWWPDKSHVGKPPSSRAAVPTERTRSLVRANAVGTGSGQVGSTATSSSSPDVGTGTVQVSSADLKPEHIQALLNMVNHSPQDKMIGPTFGEPDWSR</sequence>
<dbReference type="RefSeq" id="XP_056689078.1">
    <property type="nucleotide sequence ID" value="XM_056833100.1"/>
</dbReference>
<feature type="domain" description="Retrotransposon Copia-like N-terminal" evidence="2">
    <location>
        <begin position="18"/>
        <end position="63"/>
    </location>
</feature>
<protein>
    <recommendedName>
        <fullName evidence="2">Retrotransposon Copia-like N-terminal domain-containing protein</fullName>
    </recommendedName>
</protein>
<dbReference type="InterPro" id="IPR029472">
    <property type="entry name" value="Copia-like_N"/>
</dbReference>
<feature type="region of interest" description="Disordered" evidence="1">
    <location>
        <begin position="311"/>
        <end position="338"/>
    </location>
</feature>
<evidence type="ECO:0000313" key="3">
    <source>
        <dbReference type="Proteomes" id="UP000813463"/>
    </source>
</evidence>
<organism evidence="3 4">
    <name type="scientific">Spinacia oleracea</name>
    <name type="common">Spinach</name>
    <dbReference type="NCBI Taxonomy" id="3562"/>
    <lineage>
        <taxon>Eukaryota</taxon>
        <taxon>Viridiplantae</taxon>
        <taxon>Streptophyta</taxon>
        <taxon>Embryophyta</taxon>
        <taxon>Tracheophyta</taxon>
        <taxon>Spermatophyta</taxon>
        <taxon>Magnoliopsida</taxon>
        <taxon>eudicotyledons</taxon>
        <taxon>Gunneridae</taxon>
        <taxon>Pentapetalae</taxon>
        <taxon>Caryophyllales</taxon>
        <taxon>Chenopodiaceae</taxon>
        <taxon>Chenopodioideae</taxon>
        <taxon>Anserineae</taxon>
        <taxon>Spinacia</taxon>
    </lineage>
</organism>
<evidence type="ECO:0000259" key="2">
    <source>
        <dbReference type="Pfam" id="PF14244"/>
    </source>
</evidence>
<evidence type="ECO:0000313" key="4">
    <source>
        <dbReference type="RefSeq" id="XP_056689078.1"/>
    </source>
</evidence>
<reference evidence="3" key="1">
    <citation type="journal article" date="2021" name="Nat. Commun.">
        <title>Genomic analyses provide insights into spinach domestication and the genetic basis of agronomic traits.</title>
        <authorList>
            <person name="Cai X."/>
            <person name="Sun X."/>
            <person name="Xu C."/>
            <person name="Sun H."/>
            <person name="Wang X."/>
            <person name="Ge C."/>
            <person name="Zhang Z."/>
            <person name="Wang Q."/>
            <person name="Fei Z."/>
            <person name="Jiao C."/>
            <person name="Wang Q."/>
        </authorList>
    </citation>
    <scope>NUCLEOTIDE SEQUENCE [LARGE SCALE GENOMIC DNA]</scope>
    <source>
        <strain evidence="3">cv. Varoflay</strain>
    </source>
</reference>
<dbReference type="Pfam" id="PF14244">
    <property type="entry name" value="Retrotran_gag_3"/>
    <property type="match status" value="1"/>
</dbReference>
<gene>
    <name evidence="4" type="primary">LOC110799127</name>
</gene>
<proteinExistence type="predicted"/>
<name>A0ABM3R0G7_SPIOL</name>
<reference evidence="4" key="2">
    <citation type="submission" date="2025-08" db="UniProtKB">
        <authorList>
            <consortium name="RefSeq"/>
        </authorList>
    </citation>
    <scope>IDENTIFICATION</scope>
    <source>
        <tissue evidence="4">Leaf</tissue>
    </source>
</reference>